<keyword evidence="1" id="KW-0547">Nucleotide-binding</keyword>
<organism evidence="6 7">
    <name type="scientific">Aminicella lysinilytica</name>
    <dbReference type="NCBI Taxonomy" id="433323"/>
    <lineage>
        <taxon>Bacteria</taxon>
        <taxon>Bacillati</taxon>
        <taxon>Bacillota</taxon>
        <taxon>Clostridia</taxon>
        <taxon>Peptostreptococcales</taxon>
        <taxon>Anaerovoracaceae</taxon>
        <taxon>Aminicella</taxon>
    </lineage>
</organism>
<dbReference type="GO" id="GO:0006298">
    <property type="term" value="P:mismatch repair"/>
    <property type="evidence" value="ECO:0007669"/>
    <property type="project" value="InterPro"/>
</dbReference>
<protein>
    <submittedName>
        <fullName evidence="6">MutS-like protein</fullName>
    </submittedName>
</protein>
<dbReference type="PROSITE" id="PS00486">
    <property type="entry name" value="DNA_MISMATCH_REPAIR_2"/>
    <property type="match status" value="1"/>
</dbReference>
<feature type="domain" description="DNA mismatch repair proteins mutS family" evidence="5">
    <location>
        <begin position="423"/>
        <end position="439"/>
    </location>
</feature>
<dbReference type="InterPro" id="IPR027417">
    <property type="entry name" value="P-loop_NTPase"/>
</dbReference>
<accession>A0A4R6QD33</accession>
<dbReference type="SMART" id="SM00534">
    <property type="entry name" value="MUTSac"/>
    <property type="match status" value="1"/>
</dbReference>
<dbReference type="InterPro" id="IPR045076">
    <property type="entry name" value="MutS"/>
</dbReference>
<dbReference type="SUPFAM" id="SSF48334">
    <property type="entry name" value="DNA repair protein MutS, domain III"/>
    <property type="match status" value="1"/>
</dbReference>
<dbReference type="PANTHER" id="PTHR11361:SF14">
    <property type="entry name" value="DNA MISMATCH REPAIR PROTEIN MUTS, TYPE 2"/>
    <property type="match status" value="1"/>
</dbReference>
<dbReference type="Pfam" id="PF00488">
    <property type="entry name" value="MutS_V"/>
    <property type="match status" value="1"/>
</dbReference>
<dbReference type="EMBL" id="SNXO01000001">
    <property type="protein sequence ID" value="TDP60568.1"/>
    <property type="molecule type" value="Genomic_DNA"/>
</dbReference>
<keyword evidence="2" id="KW-0067">ATP-binding</keyword>
<comment type="caution">
    <text evidence="6">The sequence shown here is derived from an EMBL/GenBank/DDBJ whole genome shotgun (WGS) entry which is preliminary data.</text>
</comment>
<evidence type="ECO:0000256" key="4">
    <source>
        <dbReference type="SAM" id="Coils"/>
    </source>
</evidence>
<evidence type="ECO:0000256" key="3">
    <source>
        <dbReference type="ARBA" id="ARBA00023125"/>
    </source>
</evidence>
<dbReference type="SMART" id="SM00533">
    <property type="entry name" value="MUTSd"/>
    <property type="match status" value="1"/>
</dbReference>
<evidence type="ECO:0000259" key="5">
    <source>
        <dbReference type="PROSITE" id="PS00486"/>
    </source>
</evidence>
<dbReference type="Proteomes" id="UP000295500">
    <property type="component" value="Unassembled WGS sequence"/>
</dbReference>
<dbReference type="InterPro" id="IPR007696">
    <property type="entry name" value="DNA_mismatch_repair_MutS_core"/>
</dbReference>
<dbReference type="Gene3D" id="3.40.50.300">
    <property type="entry name" value="P-loop containing nucleotide triphosphate hydrolases"/>
    <property type="match status" value="1"/>
</dbReference>
<dbReference type="OrthoDB" id="9777812at2"/>
<evidence type="ECO:0000313" key="7">
    <source>
        <dbReference type="Proteomes" id="UP000295500"/>
    </source>
</evidence>
<dbReference type="InterPro" id="IPR036187">
    <property type="entry name" value="DNA_mismatch_repair_MutS_sf"/>
</dbReference>
<evidence type="ECO:0000256" key="1">
    <source>
        <dbReference type="ARBA" id="ARBA00022741"/>
    </source>
</evidence>
<dbReference type="Gene3D" id="1.10.1420.10">
    <property type="match status" value="1"/>
</dbReference>
<evidence type="ECO:0000313" key="6">
    <source>
        <dbReference type="EMBL" id="TDP60568.1"/>
    </source>
</evidence>
<dbReference type="InterPro" id="IPR000432">
    <property type="entry name" value="DNA_mismatch_repair_MutS_C"/>
</dbReference>
<reference evidence="6 7" key="1">
    <citation type="submission" date="2019-03" db="EMBL/GenBank/DDBJ databases">
        <title>Genomic Encyclopedia of Type Strains, Phase IV (KMG-IV): sequencing the most valuable type-strain genomes for metagenomic binning, comparative biology and taxonomic classification.</title>
        <authorList>
            <person name="Goeker M."/>
        </authorList>
    </citation>
    <scope>NUCLEOTIDE SEQUENCE [LARGE SCALE GENOMIC DNA]</scope>
    <source>
        <strain evidence="6 7">DSM 28287</strain>
    </source>
</reference>
<dbReference type="GO" id="GO:0005524">
    <property type="term" value="F:ATP binding"/>
    <property type="evidence" value="ECO:0007669"/>
    <property type="project" value="UniProtKB-KW"/>
</dbReference>
<dbReference type="GO" id="GO:0140664">
    <property type="term" value="F:ATP-dependent DNA damage sensor activity"/>
    <property type="evidence" value="ECO:0007669"/>
    <property type="project" value="InterPro"/>
</dbReference>
<proteinExistence type="predicted"/>
<dbReference type="GO" id="GO:0030983">
    <property type="term" value="F:mismatched DNA binding"/>
    <property type="evidence" value="ECO:0007669"/>
    <property type="project" value="InterPro"/>
</dbReference>
<dbReference type="SUPFAM" id="SSF52540">
    <property type="entry name" value="P-loop containing nucleoside triphosphate hydrolases"/>
    <property type="match status" value="1"/>
</dbReference>
<dbReference type="AlphaFoldDB" id="A0A4R6QD33"/>
<gene>
    <name evidence="6" type="ORF">EV211_10182</name>
</gene>
<keyword evidence="7" id="KW-1185">Reference proteome</keyword>
<keyword evidence="3" id="KW-0238">DNA-binding</keyword>
<evidence type="ECO:0000256" key="2">
    <source>
        <dbReference type="ARBA" id="ARBA00022840"/>
    </source>
</evidence>
<name>A0A4R6QD33_9FIRM</name>
<dbReference type="PANTHER" id="PTHR11361">
    <property type="entry name" value="DNA MISMATCH REPAIR PROTEIN MUTS FAMILY MEMBER"/>
    <property type="match status" value="1"/>
</dbReference>
<sequence length="547" mass="62637">MKQGANRRLANVKTRTETGLEYVMQNLDLNTPFGKKLLKETKPFYPGQEEELRAELDKVEGMMTFVKASERQVSKMQENFMMMKDLSYTLERSHKTALSVVELFEVKSLLLQMKDLDKICKDPDCAVPKEYILEDVEELLDCLDPRKDRLNTFYIYDDFSEKLAESRKKKHELEILVRKAQKARKEEIRKDYGIVLTPKFDVIISKSSEELEKAKQIKDLEQVTEDYMSVTFELGKSEEVFEHVKEIEDVNSEIEEEELVVREALSKRVAKYDEILRSNCDKVGALDLALAKAIYGIRHNCVKPEIVQEHIVEIENGRQLQVEDILNSKKKEYCPVSIKLADGVTCITGANMGGKTISLKLAGLVPILAQYGFFVPCTRARIGLSNYMQILIGDSQSVERGLSSFGSEMEELKEMLDNSMDRTILLIDEIASGTNPVEGLALTKSIIDYLKKKTYISLITTHFEAVTEEKDIVNMQVRGLADADFRKLDSELHIANRKERINIISRYMDYRLYTVTENREIPKDALNIAKMLGLSDEIINGAKKYIE</sequence>
<feature type="coiled-coil region" evidence="4">
    <location>
        <begin position="156"/>
        <end position="190"/>
    </location>
</feature>
<keyword evidence="4" id="KW-0175">Coiled coil</keyword>
<dbReference type="RefSeq" id="WP_133527451.1">
    <property type="nucleotide sequence ID" value="NZ_CALCQM010000105.1"/>
</dbReference>